<organism evidence="5 6">
    <name type="scientific">Passalora fulva</name>
    <name type="common">Tomato leaf mold</name>
    <name type="synonym">Cladosporium fulvum</name>
    <dbReference type="NCBI Taxonomy" id="5499"/>
    <lineage>
        <taxon>Eukaryota</taxon>
        <taxon>Fungi</taxon>
        <taxon>Dikarya</taxon>
        <taxon>Ascomycota</taxon>
        <taxon>Pezizomycotina</taxon>
        <taxon>Dothideomycetes</taxon>
        <taxon>Dothideomycetidae</taxon>
        <taxon>Mycosphaerellales</taxon>
        <taxon>Mycosphaerellaceae</taxon>
        <taxon>Fulvia</taxon>
    </lineage>
</organism>
<gene>
    <name evidence="5" type="ORF">CLAFUR5_01477</name>
</gene>
<dbReference type="PANTHER" id="PTHR46517:SF1">
    <property type="entry name" value="FRUCTOSE-2,6-BISPHOSPHATASE TIGAR"/>
    <property type="match status" value="1"/>
</dbReference>
<keyword evidence="6" id="KW-1185">Reference proteome</keyword>
<dbReference type="Gene3D" id="3.40.50.1240">
    <property type="entry name" value="Phosphoglycerate mutase-like"/>
    <property type="match status" value="1"/>
</dbReference>
<feature type="region of interest" description="Disordered" evidence="4">
    <location>
        <begin position="251"/>
        <end position="278"/>
    </location>
</feature>
<dbReference type="InterPro" id="IPR001345">
    <property type="entry name" value="PG/BPGM_mutase_AS"/>
</dbReference>
<sequence>MELYLIRHGETVDNVAGLYAGVRDSALTIHGVEQARRLGEHFAKHEVHFSHIFASPLSRALKTAQAVHAAQKSSDKGQDQLSIAQVPDLIEQDFGHYEGKSFHARTEARKTGKESHREKHIYDPDFVDVESKESLNKRADAFLDQHMIPLFEKKPVSGRRIVAIVSHGILLSHLWRRLLARFASKSVTVAPEVIAARDSIVLEHLGGWSNTGYLELVLSQTEAVVGVSGDESELLSTSRTGDNQDLKTKVDATATTPPPVPPVIDEKKTTSVPGSMKGWTTMIRGIDRKEHLTGLKRQRGGIGRSAHDEGQKKLDGFFKRQRTG</sequence>
<reference evidence="5" key="2">
    <citation type="journal article" date="2022" name="Microb. Genom.">
        <title>A chromosome-scale genome assembly of the tomato pathogen Cladosporium fulvum reveals a compartmentalized genome architecture and the presence of a dispensable chromosome.</title>
        <authorList>
            <person name="Zaccaron A.Z."/>
            <person name="Chen L.H."/>
            <person name="Samaras A."/>
            <person name="Stergiopoulos I."/>
        </authorList>
    </citation>
    <scope>NUCLEOTIDE SEQUENCE</scope>
    <source>
        <strain evidence="5">Race5_Kim</strain>
    </source>
</reference>
<name>A0A9Q8P3H8_PASFU</name>
<dbReference type="PANTHER" id="PTHR46517">
    <property type="entry name" value="FRUCTOSE-2,6-BISPHOSPHATASE TIGAR"/>
    <property type="match status" value="1"/>
</dbReference>
<dbReference type="EMBL" id="CP090163">
    <property type="protein sequence ID" value="UJO12045.1"/>
    <property type="molecule type" value="Genomic_DNA"/>
</dbReference>
<dbReference type="InterPro" id="IPR013078">
    <property type="entry name" value="His_Pase_superF_clade-1"/>
</dbReference>
<dbReference type="GeneID" id="71981355"/>
<keyword evidence="1" id="KW-0378">Hydrolase</keyword>
<dbReference type="SMART" id="SM00855">
    <property type="entry name" value="PGAM"/>
    <property type="match status" value="1"/>
</dbReference>
<evidence type="ECO:0000256" key="3">
    <source>
        <dbReference type="PIRSR" id="PIRSR613078-2"/>
    </source>
</evidence>
<protein>
    <submittedName>
        <fullName evidence="5">Adenosylcobalamin/alpha-ribazole phosphatase</fullName>
    </submittedName>
</protein>
<dbReference type="GO" id="GO:0043456">
    <property type="term" value="P:regulation of pentose-phosphate shunt"/>
    <property type="evidence" value="ECO:0007669"/>
    <property type="project" value="TreeGrafter"/>
</dbReference>
<feature type="active site" description="Tele-phosphohistidine intermediate" evidence="2">
    <location>
        <position position="8"/>
    </location>
</feature>
<evidence type="ECO:0000313" key="5">
    <source>
        <dbReference type="EMBL" id="UJO12045.1"/>
    </source>
</evidence>
<dbReference type="RefSeq" id="XP_047756411.1">
    <property type="nucleotide sequence ID" value="XM_047900625.1"/>
</dbReference>
<dbReference type="Pfam" id="PF00300">
    <property type="entry name" value="His_Phos_1"/>
    <property type="match status" value="1"/>
</dbReference>
<evidence type="ECO:0000256" key="2">
    <source>
        <dbReference type="PIRSR" id="PIRSR613078-1"/>
    </source>
</evidence>
<reference evidence="5" key="1">
    <citation type="submission" date="2021-12" db="EMBL/GenBank/DDBJ databases">
        <authorList>
            <person name="Zaccaron A."/>
            <person name="Stergiopoulos I."/>
        </authorList>
    </citation>
    <scope>NUCLEOTIDE SEQUENCE</scope>
    <source>
        <strain evidence="5">Race5_Kim</strain>
    </source>
</reference>
<dbReference type="InterPro" id="IPR029033">
    <property type="entry name" value="His_PPase_superfam"/>
</dbReference>
<dbReference type="CDD" id="cd07067">
    <property type="entry name" value="HP_PGM_like"/>
    <property type="match status" value="1"/>
</dbReference>
<evidence type="ECO:0000256" key="1">
    <source>
        <dbReference type="ARBA" id="ARBA00022801"/>
    </source>
</evidence>
<evidence type="ECO:0000256" key="4">
    <source>
        <dbReference type="SAM" id="MobiDB-lite"/>
    </source>
</evidence>
<dbReference type="PROSITE" id="PS00175">
    <property type="entry name" value="PG_MUTASE"/>
    <property type="match status" value="1"/>
</dbReference>
<dbReference type="AlphaFoldDB" id="A0A9Q8P3H8"/>
<feature type="active site" description="Proton donor/acceptor" evidence="2">
    <location>
        <position position="91"/>
    </location>
</feature>
<dbReference type="InterPro" id="IPR051695">
    <property type="entry name" value="Phosphoglycerate_Mutase"/>
</dbReference>
<feature type="binding site" evidence="3">
    <location>
        <position position="59"/>
    </location>
    <ligand>
        <name>substrate</name>
    </ligand>
</feature>
<proteinExistence type="predicted"/>
<dbReference type="GO" id="GO:0005829">
    <property type="term" value="C:cytosol"/>
    <property type="evidence" value="ECO:0007669"/>
    <property type="project" value="TreeGrafter"/>
</dbReference>
<evidence type="ECO:0000313" key="6">
    <source>
        <dbReference type="Proteomes" id="UP000756132"/>
    </source>
</evidence>
<dbReference type="SUPFAM" id="SSF53254">
    <property type="entry name" value="Phosphoglycerate mutase-like"/>
    <property type="match status" value="1"/>
</dbReference>
<dbReference type="Proteomes" id="UP000756132">
    <property type="component" value="Chromosome 1"/>
</dbReference>
<feature type="region of interest" description="Disordered" evidence="4">
    <location>
        <begin position="296"/>
        <end position="324"/>
    </location>
</feature>
<feature type="compositionally biased region" description="Basic and acidic residues" evidence="4">
    <location>
        <begin position="305"/>
        <end position="318"/>
    </location>
</feature>
<feature type="binding site" evidence="3">
    <location>
        <begin position="7"/>
        <end position="14"/>
    </location>
    <ligand>
        <name>substrate</name>
    </ligand>
</feature>
<dbReference type="KEGG" id="ffu:CLAFUR5_01477"/>
<dbReference type="GO" id="GO:0045820">
    <property type="term" value="P:negative regulation of glycolytic process"/>
    <property type="evidence" value="ECO:0007669"/>
    <property type="project" value="TreeGrafter"/>
</dbReference>
<accession>A0A9Q8P3H8</accession>
<dbReference type="OrthoDB" id="354304at2759"/>
<dbReference type="GO" id="GO:0004331">
    <property type="term" value="F:fructose-2,6-bisphosphate 2-phosphatase activity"/>
    <property type="evidence" value="ECO:0007669"/>
    <property type="project" value="TreeGrafter"/>
</dbReference>